<dbReference type="Proteomes" id="UP000027855">
    <property type="component" value="Unassembled WGS sequence"/>
</dbReference>
<accession>A0A074IQ47</accession>
<gene>
    <name evidence="2" type="ORF">DL07_06235</name>
</gene>
<dbReference type="SUPFAM" id="SSF53067">
    <property type="entry name" value="Actin-like ATPase domain"/>
    <property type="match status" value="1"/>
</dbReference>
<comment type="similarity">
    <text evidence="1">Belongs to the ROK (NagC/XylR) family.</text>
</comment>
<dbReference type="Gene3D" id="3.30.420.40">
    <property type="match status" value="3"/>
</dbReference>
<dbReference type="AlphaFoldDB" id="A0A074IQ47"/>
<dbReference type="EMBL" id="JJMT01000026">
    <property type="protein sequence ID" value="KEO43743.1"/>
    <property type="molecule type" value="Genomic_DNA"/>
</dbReference>
<protein>
    <submittedName>
        <fullName evidence="2">Transcriptional regulator</fullName>
    </submittedName>
</protein>
<dbReference type="InterPro" id="IPR000600">
    <property type="entry name" value="ROK"/>
</dbReference>
<evidence type="ECO:0000313" key="2">
    <source>
        <dbReference type="EMBL" id="KEO43743.1"/>
    </source>
</evidence>
<dbReference type="PANTHER" id="PTHR18964:SF170">
    <property type="entry name" value="SUGAR KINASE"/>
    <property type="match status" value="1"/>
</dbReference>
<name>A0A074IQ47_STRSL</name>
<sequence length="306" mass="32978">MILAIDIGGTFIKFGLVDNDFRISNQSKVPTPSSLDNFWITLESIISSFKNGISGIAIACPGEINSKRGFIFKGGLIPYLTAIPLGSRLTRTFQLPVKVINDADAAALAEARYGSLQDLDCGAALVLGTGVGLGLVSQEFLLSPLSVTQYLRAPSPQSMSQTSLPFQWELFMHGLVSLVDNKGSAVGFVHEASELLGLNQDDGPAVFSAIEGNQSEDLNLLFKDYCHEIAVLILNLQSLFKLDRVVIGGGISRQGTLIEGICDAYEELFNEKPELGFEPITIQACHFHNDSNLLGAASYFASENDL</sequence>
<organism evidence="2 3">
    <name type="scientific">Streptococcus salivarius</name>
    <dbReference type="NCBI Taxonomy" id="1304"/>
    <lineage>
        <taxon>Bacteria</taxon>
        <taxon>Bacillati</taxon>
        <taxon>Bacillota</taxon>
        <taxon>Bacilli</taxon>
        <taxon>Lactobacillales</taxon>
        <taxon>Streptococcaceae</taxon>
        <taxon>Streptococcus</taxon>
    </lineage>
</organism>
<dbReference type="InterPro" id="IPR043129">
    <property type="entry name" value="ATPase_NBD"/>
</dbReference>
<dbReference type="Pfam" id="PF00480">
    <property type="entry name" value="ROK"/>
    <property type="match status" value="2"/>
</dbReference>
<evidence type="ECO:0000313" key="3">
    <source>
        <dbReference type="Proteomes" id="UP000027855"/>
    </source>
</evidence>
<comment type="caution">
    <text evidence="2">The sequence shown here is derived from an EMBL/GenBank/DDBJ whole genome shotgun (WGS) entry which is preliminary data.</text>
</comment>
<evidence type="ECO:0000256" key="1">
    <source>
        <dbReference type="ARBA" id="ARBA00006479"/>
    </source>
</evidence>
<dbReference type="PANTHER" id="PTHR18964">
    <property type="entry name" value="ROK (REPRESSOR, ORF, KINASE) FAMILY"/>
    <property type="match status" value="1"/>
</dbReference>
<dbReference type="RefSeq" id="WP_037603173.1">
    <property type="nucleotide sequence ID" value="NZ_JADMQU010000001.1"/>
</dbReference>
<proteinExistence type="inferred from homology"/>
<reference evidence="2 3" key="1">
    <citation type="submission" date="2014-04" db="EMBL/GenBank/DDBJ databases">
        <title>Variable characteristics of bacteriocin-producing Streptococcus salivarius strains isolated from Malaysian subjects.</title>
        <authorList>
            <person name="Philip K."/>
            <person name="Barbour A."/>
        </authorList>
    </citation>
    <scope>NUCLEOTIDE SEQUENCE [LARGE SCALE GENOMIC DNA]</scope>
    <source>
        <strain evidence="2 3">NU10</strain>
    </source>
</reference>